<dbReference type="Proteomes" id="UP000276215">
    <property type="component" value="Unassembled WGS sequence"/>
</dbReference>
<evidence type="ECO:0000313" key="9">
    <source>
        <dbReference type="Proteomes" id="UP000276215"/>
    </source>
</evidence>
<comment type="subcellular location">
    <subcellularLocation>
        <location evidence="1">Mitochondrion</location>
    </subcellularLocation>
</comment>
<evidence type="ECO:0000313" key="8">
    <source>
        <dbReference type="EMBL" id="RPA92604.1"/>
    </source>
</evidence>
<keyword evidence="9" id="KW-1185">Reference proteome</keyword>
<reference evidence="8 9" key="1">
    <citation type="journal article" date="2018" name="Nat. Ecol. Evol.">
        <title>Pezizomycetes genomes reveal the molecular basis of ectomycorrhizal truffle lifestyle.</title>
        <authorList>
            <person name="Murat C."/>
            <person name="Payen T."/>
            <person name="Noel B."/>
            <person name="Kuo A."/>
            <person name="Morin E."/>
            <person name="Chen J."/>
            <person name="Kohler A."/>
            <person name="Krizsan K."/>
            <person name="Balestrini R."/>
            <person name="Da Silva C."/>
            <person name="Montanini B."/>
            <person name="Hainaut M."/>
            <person name="Levati E."/>
            <person name="Barry K.W."/>
            <person name="Belfiori B."/>
            <person name="Cichocki N."/>
            <person name="Clum A."/>
            <person name="Dockter R.B."/>
            <person name="Fauchery L."/>
            <person name="Guy J."/>
            <person name="Iotti M."/>
            <person name="Le Tacon F."/>
            <person name="Lindquist E.A."/>
            <person name="Lipzen A."/>
            <person name="Malagnac F."/>
            <person name="Mello A."/>
            <person name="Molinier V."/>
            <person name="Miyauchi S."/>
            <person name="Poulain J."/>
            <person name="Riccioni C."/>
            <person name="Rubini A."/>
            <person name="Sitrit Y."/>
            <person name="Splivallo R."/>
            <person name="Traeger S."/>
            <person name="Wang M."/>
            <person name="Zifcakova L."/>
            <person name="Wipf D."/>
            <person name="Zambonelli A."/>
            <person name="Paolocci F."/>
            <person name="Nowrousian M."/>
            <person name="Ottonello S."/>
            <person name="Baldrian P."/>
            <person name="Spatafora J.W."/>
            <person name="Henrissat B."/>
            <person name="Nagy L.G."/>
            <person name="Aury J.M."/>
            <person name="Wincker P."/>
            <person name="Grigoriev I.V."/>
            <person name="Bonfante P."/>
            <person name="Martin F.M."/>
        </authorList>
    </citation>
    <scope>NUCLEOTIDE SEQUENCE [LARGE SCALE GENOMIC DNA]</scope>
    <source>
        <strain evidence="8 9">120613-1</strain>
    </source>
</reference>
<feature type="region of interest" description="Disordered" evidence="7">
    <location>
        <begin position="1"/>
        <end position="25"/>
    </location>
</feature>
<evidence type="ECO:0000256" key="4">
    <source>
        <dbReference type="ARBA" id="ARBA00023128"/>
    </source>
</evidence>
<keyword evidence="3" id="KW-0689">Ribosomal protein</keyword>
<accession>A0A3N4JFJ6</accession>
<keyword evidence="4" id="KW-0496">Mitochondrion</keyword>
<organism evidence="8 9">
    <name type="scientific">Choiromyces venosus 120613-1</name>
    <dbReference type="NCBI Taxonomy" id="1336337"/>
    <lineage>
        <taxon>Eukaryota</taxon>
        <taxon>Fungi</taxon>
        <taxon>Dikarya</taxon>
        <taxon>Ascomycota</taxon>
        <taxon>Pezizomycotina</taxon>
        <taxon>Pezizomycetes</taxon>
        <taxon>Pezizales</taxon>
        <taxon>Tuberaceae</taxon>
        <taxon>Choiromyces</taxon>
    </lineage>
</organism>
<protein>
    <recommendedName>
        <fullName evidence="6">Large ribosomal subunit protein mL50</fullName>
    </recommendedName>
</protein>
<feature type="non-terminal residue" evidence="8">
    <location>
        <position position="214"/>
    </location>
</feature>
<dbReference type="InterPro" id="IPR018305">
    <property type="entry name" value="Ribosomal_m50"/>
</dbReference>
<evidence type="ECO:0000256" key="6">
    <source>
        <dbReference type="ARBA" id="ARBA00035183"/>
    </source>
</evidence>
<evidence type="ECO:0000256" key="7">
    <source>
        <dbReference type="SAM" id="MobiDB-lite"/>
    </source>
</evidence>
<feature type="non-terminal residue" evidence="8">
    <location>
        <position position="1"/>
    </location>
</feature>
<proteinExistence type="inferred from homology"/>
<comment type="similarity">
    <text evidence="2">Belongs to the mitochondrion-specific ribosomal protein mL50 family.</text>
</comment>
<dbReference type="GO" id="GO:0005840">
    <property type="term" value="C:ribosome"/>
    <property type="evidence" value="ECO:0007669"/>
    <property type="project" value="UniProtKB-KW"/>
</dbReference>
<evidence type="ECO:0000256" key="3">
    <source>
        <dbReference type="ARBA" id="ARBA00022980"/>
    </source>
</evidence>
<name>A0A3N4JFJ6_9PEZI</name>
<dbReference type="GO" id="GO:0005739">
    <property type="term" value="C:mitochondrion"/>
    <property type="evidence" value="ECO:0007669"/>
    <property type="project" value="UniProtKB-SubCell"/>
</dbReference>
<dbReference type="STRING" id="1336337.A0A3N4JFJ6"/>
<gene>
    <name evidence="8" type="ORF">L873DRAFT_1635155</name>
</gene>
<evidence type="ECO:0000256" key="1">
    <source>
        <dbReference type="ARBA" id="ARBA00004173"/>
    </source>
</evidence>
<evidence type="ECO:0000256" key="2">
    <source>
        <dbReference type="ARBA" id="ARBA00008860"/>
    </source>
</evidence>
<sequence>LRRKIWGTDEAPGAPGTPPPAPQIPVIEEPTTEEIQREGYIEESDGRTLPVVGLEPGLTEWDVPTFANVPEPPSTEAVHAAVHRAVVEVYTHALNGKPADTPAVEGEGGATGEWLQEGLDGKGWVELGFRGDDIKFAVYKRIYQLTGIRVADPEITRAKTVADLLTHLVAKPPPTKLFDILTTATELPTIPNVKIIGQRVRPWDRERIIGREQP</sequence>
<dbReference type="Pfam" id="PF10501">
    <property type="entry name" value="Ribosomal_L50"/>
    <property type="match status" value="1"/>
</dbReference>
<keyword evidence="5" id="KW-0687">Ribonucleoprotein</keyword>
<evidence type="ECO:0000256" key="5">
    <source>
        <dbReference type="ARBA" id="ARBA00023274"/>
    </source>
</evidence>
<dbReference type="AlphaFoldDB" id="A0A3N4JFJ6"/>
<dbReference type="OrthoDB" id="6220758at2759"/>
<dbReference type="EMBL" id="ML120469">
    <property type="protein sequence ID" value="RPA92604.1"/>
    <property type="molecule type" value="Genomic_DNA"/>
</dbReference>
<dbReference type="GO" id="GO:1990904">
    <property type="term" value="C:ribonucleoprotein complex"/>
    <property type="evidence" value="ECO:0007669"/>
    <property type="project" value="UniProtKB-KW"/>
</dbReference>